<feature type="compositionally biased region" description="Low complexity" evidence="1">
    <location>
        <begin position="247"/>
        <end position="259"/>
    </location>
</feature>
<dbReference type="EMBL" id="BQNB010012403">
    <property type="protein sequence ID" value="GJT03150.1"/>
    <property type="molecule type" value="Genomic_DNA"/>
</dbReference>
<protein>
    <recommendedName>
        <fullName evidence="2">Retrovirus-related Pol polyprotein from transposon TNT 1-94-like beta-barrel domain-containing protein</fullName>
    </recommendedName>
</protein>
<dbReference type="Pfam" id="PF14223">
    <property type="entry name" value="Retrotran_gag_2"/>
    <property type="match status" value="1"/>
</dbReference>
<evidence type="ECO:0000256" key="1">
    <source>
        <dbReference type="SAM" id="MobiDB-lite"/>
    </source>
</evidence>
<feature type="compositionally biased region" description="Polar residues" evidence="1">
    <location>
        <begin position="346"/>
        <end position="355"/>
    </location>
</feature>
<keyword evidence="4" id="KW-1185">Reference proteome</keyword>
<feature type="compositionally biased region" description="Basic and acidic residues" evidence="1">
    <location>
        <begin position="288"/>
        <end position="317"/>
    </location>
</feature>
<dbReference type="Pfam" id="PF22936">
    <property type="entry name" value="Pol_BBD"/>
    <property type="match status" value="1"/>
</dbReference>
<gene>
    <name evidence="3" type="ORF">Tco_0824319</name>
</gene>
<dbReference type="InterPro" id="IPR054722">
    <property type="entry name" value="PolX-like_BBD"/>
</dbReference>
<reference evidence="3" key="2">
    <citation type="submission" date="2022-01" db="EMBL/GenBank/DDBJ databases">
        <authorList>
            <person name="Yamashiro T."/>
            <person name="Shiraishi A."/>
            <person name="Satake H."/>
            <person name="Nakayama K."/>
        </authorList>
    </citation>
    <scope>NUCLEOTIDE SEQUENCE</scope>
</reference>
<feature type="region of interest" description="Disordered" evidence="1">
    <location>
        <begin position="1"/>
        <end position="24"/>
    </location>
</feature>
<comment type="caution">
    <text evidence="3">The sequence shown here is derived from an EMBL/GenBank/DDBJ whole genome shotgun (WGS) entry which is preliminary data.</text>
</comment>
<name>A0ABQ5AKH5_9ASTR</name>
<accession>A0ABQ5AKH5</accession>
<sequence length="596" mass="66757">MAGSDNEIPPPPPPPQTPTQQAPHNVSTIKLHILKKGEYDIWAMKMEHYLSHIDYPIWEVIQKGNGPVSVSTDTNGVIKVLPPKTAEEILARERERKARTTLLMALPEDHLAKFHKMTDAKDMWDAIKSRFGGNDESKKMQKYILKQQFEGFSVSNSEGLHKGYDRFQSLLSQLEIHGAGVSTEDANQKFLRSLPSSWSQVSLVMRTKPGVDSLSFDDLYNNLRVFESDVKGSTGSSSSAQNVAFVSSESTSSTNDVSTAYGVSTSSGYNSQRENSSSYTDELISKGNQERKKRDAGNTRYKAKEQWRRPGNRREPKALVPLCGEPIQAQDTESKTSKSDTQTSDFNSCESNSSKETLEFVPEPVVVEPKVVSQPKSLVCMLLFIEESESQTVMMNIFSHLIRDYDFHEKRMAKQVDLNKNKGKGTGQREYRLVWNNVQRLNHQNKFVLKAVLTKTDIFPVNTARQNLSSQAATTSTARKVNTARPIVNEIKPRNNFYNSHSTYRRLINRTTAPKANFSNQKVNNAEVKAVSDVGGIRETADNLQRALKNKGIVDSGCSRHMTRNKAYLAEYQDYNGCPVAFGGSKGYLTGKGKMK</sequence>
<evidence type="ECO:0000259" key="2">
    <source>
        <dbReference type="Pfam" id="PF22936"/>
    </source>
</evidence>
<evidence type="ECO:0000313" key="3">
    <source>
        <dbReference type="EMBL" id="GJT03150.1"/>
    </source>
</evidence>
<proteinExistence type="predicted"/>
<dbReference type="Proteomes" id="UP001151760">
    <property type="component" value="Unassembled WGS sequence"/>
</dbReference>
<dbReference type="PANTHER" id="PTHR35317:SF23">
    <property type="entry name" value="OS04G0629600 PROTEIN"/>
    <property type="match status" value="1"/>
</dbReference>
<dbReference type="PANTHER" id="PTHR35317">
    <property type="entry name" value="OS04G0629600 PROTEIN"/>
    <property type="match status" value="1"/>
</dbReference>
<feature type="compositionally biased region" description="Pro residues" evidence="1">
    <location>
        <begin position="8"/>
        <end position="17"/>
    </location>
</feature>
<feature type="compositionally biased region" description="Polar residues" evidence="1">
    <location>
        <begin position="261"/>
        <end position="280"/>
    </location>
</feature>
<feature type="region of interest" description="Disordered" evidence="1">
    <location>
        <begin position="247"/>
        <end position="355"/>
    </location>
</feature>
<reference evidence="3" key="1">
    <citation type="journal article" date="2022" name="Int. J. Mol. Sci.">
        <title>Draft Genome of Tanacetum Coccineum: Genomic Comparison of Closely Related Tanacetum-Family Plants.</title>
        <authorList>
            <person name="Yamashiro T."/>
            <person name="Shiraishi A."/>
            <person name="Nakayama K."/>
            <person name="Satake H."/>
        </authorList>
    </citation>
    <scope>NUCLEOTIDE SEQUENCE</scope>
</reference>
<feature type="domain" description="Retrovirus-related Pol polyprotein from transposon TNT 1-94-like beta-barrel" evidence="2">
    <location>
        <begin position="553"/>
        <end position="594"/>
    </location>
</feature>
<organism evidence="3 4">
    <name type="scientific">Tanacetum coccineum</name>
    <dbReference type="NCBI Taxonomy" id="301880"/>
    <lineage>
        <taxon>Eukaryota</taxon>
        <taxon>Viridiplantae</taxon>
        <taxon>Streptophyta</taxon>
        <taxon>Embryophyta</taxon>
        <taxon>Tracheophyta</taxon>
        <taxon>Spermatophyta</taxon>
        <taxon>Magnoliopsida</taxon>
        <taxon>eudicotyledons</taxon>
        <taxon>Gunneridae</taxon>
        <taxon>Pentapetalae</taxon>
        <taxon>asterids</taxon>
        <taxon>campanulids</taxon>
        <taxon>Asterales</taxon>
        <taxon>Asteraceae</taxon>
        <taxon>Asteroideae</taxon>
        <taxon>Anthemideae</taxon>
        <taxon>Anthemidinae</taxon>
        <taxon>Tanacetum</taxon>
    </lineage>
</organism>
<evidence type="ECO:0000313" key="4">
    <source>
        <dbReference type="Proteomes" id="UP001151760"/>
    </source>
</evidence>